<gene>
    <name evidence="2" type="ORF">CHLRE_06g265602v5</name>
</gene>
<dbReference type="InterPro" id="IPR045154">
    <property type="entry name" value="PCF11-like"/>
</dbReference>
<organism evidence="2 3">
    <name type="scientific">Chlamydomonas reinhardtii</name>
    <name type="common">Chlamydomonas smithii</name>
    <dbReference type="NCBI Taxonomy" id="3055"/>
    <lineage>
        <taxon>Eukaryota</taxon>
        <taxon>Viridiplantae</taxon>
        <taxon>Chlorophyta</taxon>
        <taxon>core chlorophytes</taxon>
        <taxon>Chlorophyceae</taxon>
        <taxon>CS clade</taxon>
        <taxon>Chlamydomonadales</taxon>
        <taxon>Chlamydomonadaceae</taxon>
        <taxon>Chlamydomonas</taxon>
    </lineage>
</organism>
<dbReference type="Gene3D" id="1.25.40.90">
    <property type="match status" value="1"/>
</dbReference>
<dbReference type="GO" id="GO:0031124">
    <property type="term" value="P:mRNA 3'-end processing"/>
    <property type="evidence" value="ECO:0007669"/>
    <property type="project" value="InterPro"/>
</dbReference>
<dbReference type="PANTHER" id="PTHR15921:SF3">
    <property type="entry name" value="PRE-MRNA CLEAVAGE COMPLEX 2 PROTEIN PCF11"/>
    <property type="match status" value="1"/>
</dbReference>
<dbReference type="GO" id="GO:0006369">
    <property type="term" value="P:termination of RNA polymerase II transcription"/>
    <property type="evidence" value="ECO:0007669"/>
    <property type="project" value="InterPro"/>
</dbReference>
<evidence type="ECO:0000313" key="2">
    <source>
        <dbReference type="EMBL" id="PNW81906.1"/>
    </source>
</evidence>
<dbReference type="SUPFAM" id="SSF48464">
    <property type="entry name" value="ENTH/VHS domain"/>
    <property type="match status" value="1"/>
</dbReference>
<feature type="region of interest" description="Disordered" evidence="1">
    <location>
        <begin position="554"/>
        <end position="581"/>
    </location>
</feature>
<dbReference type="Proteomes" id="UP000006906">
    <property type="component" value="Chromosome 6"/>
</dbReference>
<dbReference type="HOGENOM" id="CLU_469604_0_0_1"/>
<accession>A8HWT6</accession>
<evidence type="ECO:0000313" key="3">
    <source>
        <dbReference type="Proteomes" id="UP000006906"/>
    </source>
</evidence>
<dbReference type="Gramene" id="PNW81906">
    <property type="protein sequence ID" value="PNW81906"/>
    <property type="gene ID" value="CHLRE_06g265602v5"/>
</dbReference>
<dbReference type="ExpressionAtlas" id="A8HWT6">
    <property type="expression patterns" value="baseline"/>
</dbReference>
<dbReference type="InterPro" id="IPR057242">
    <property type="entry name" value="PCFS4-like"/>
</dbReference>
<dbReference type="Pfam" id="PF04818">
    <property type="entry name" value="CID"/>
    <property type="match status" value="1"/>
</dbReference>
<dbReference type="KEGG" id="cre:CHLRE_06g265602v5"/>
<feature type="compositionally biased region" description="Basic and acidic residues" evidence="1">
    <location>
        <begin position="572"/>
        <end position="581"/>
    </location>
</feature>
<dbReference type="GO" id="GO:0000993">
    <property type="term" value="F:RNA polymerase II complex binding"/>
    <property type="evidence" value="ECO:0007669"/>
    <property type="project" value="InterPro"/>
</dbReference>
<feature type="compositionally biased region" description="Low complexity" evidence="1">
    <location>
        <begin position="504"/>
        <end position="534"/>
    </location>
</feature>
<dbReference type="EMBL" id="CM008967">
    <property type="protein sequence ID" value="PNW81906.1"/>
    <property type="molecule type" value="Genomic_DNA"/>
</dbReference>
<dbReference type="InterPro" id="IPR008942">
    <property type="entry name" value="ENTH_VHS"/>
</dbReference>
<dbReference type="SMART" id="SM00582">
    <property type="entry name" value="RPR"/>
    <property type="match status" value="1"/>
</dbReference>
<feature type="compositionally biased region" description="Low complexity" evidence="1">
    <location>
        <begin position="279"/>
        <end position="289"/>
    </location>
</feature>
<protein>
    <submittedName>
        <fullName evidence="2">Uncharacterized protein</fullName>
    </submittedName>
</protein>
<feature type="region of interest" description="Disordered" evidence="1">
    <location>
        <begin position="267"/>
        <end position="303"/>
    </location>
</feature>
<dbReference type="GeneID" id="5721951"/>
<reference evidence="2 3" key="1">
    <citation type="journal article" date="2007" name="Science">
        <title>The Chlamydomonas genome reveals the evolution of key animal and plant functions.</title>
        <authorList>
            <person name="Merchant S.S."/>
            <person name="Prochnik S.E."/>
            <person name="Vallon O."/>
            <person name="Harris E.H."/>
            <person name="Karpowicz S.J."/>
            <person name="Witman G.B."/>
            <person name="Terry A."/>
            <person name="Salamov A."/>
            <person name="Fritz-Laylin L.K."/>
            <person name="Marechal-Drouard L."/>
            <person name="Marshall W.F."/>
            <person name="Qu L.H."/>
            <person name="Nelson D.R."/>
            <person name="Sanderfoot A.A."/>
            <person name="Spalding M.H."/>
            <person name="Kapitonov V.V."/>
            <person name="Ren Q."/>
            <person name="Ferris P."/>
            <person name="Lindquist E."/>
            <person name="Shapiro H."/>
            <person name="Lucas S.M."/>
            <person name="Grimwood J."/>
            <person name="Schmutz J."/>
            <person name="Cardol P."/>
            <person name="Cerutti H."/>
            <person name="Chanfreau G."/>
            <person name="Chen C.L."/>
            <person name="Cognat V."/>
            <person name="Croft M.T."/>
            <person name="Dent R."/>
            <person name="Dutcher S."/>
            <person name="Fernandez E."/>
            <person name="Fukuzawa H."/>
            <person name="Gonzalez-Ballester D."/>
            <person name="Gonzalez-Halphen D."/>
            <person name="Hallmann A."/>
            <person name="Hanikenne M."/>
            <person name="Hippler M."/>
            <person name="Inwood W."/>
            <person name="Jabbari K."/>
            <person name="Kalanon M."/>
            <person name="Kuras R."/>
            <person name="Lefebvre P.A."/>
            <person name="Lemaire S.D."/>
            <person name="Lobanov A.V."/>
            <person name="Lohr M."/>
            <person name="Manuell A."/>
            <person name="Meier I."/>
            <person name="Mets L."/>
            <person name="Mittag M."/>
            <person name="Mittelmeier T."/>
            <person name="Moroney J.V."/>
            <person name="Moseley J."/>
            <person name="Napoli C."/>
            <person name="Nedelcu A.M."/>
            <person name="Niyogi K."/>
            <person name="Novoselov S.V."/>
            <person name="Paulsen I.T."/>
            <person name="Pazour G."/>
            <person name="Purton S."/>
            <person name="Ral J.P."/>
            <person name="Riano-Pachon D.M."/>
            <person name="Riekhof W."/>
            <person name="Rymarquis L."/>
            <person name="Schroda M."/>
            <person name="Stern D."/>
            <person name="Umen J."/>
            <person name="Willows R."/>
            <person name="Wilson N."/>
            <person name="Zimmer S.L."/>
            <person name="Allmer J."/>
            <person name="Balk J."/>
            <person name="Bisova K."/>
            <person name="Chen C.J."/>
            <person name="Elias M."/>
            <person name="Gendler K."/>
            <person name="Hauser C."/>
            <person name="Lamb M.R."/>
            <person name="Ledford H."/>
            <person name="Long J.C."/>
            <person name="Minagawa J."/>
            <person name="Page M.D."/>
            <person name="Pan J."/>
            <person name="Pootakham W."/>
            <person name="Roje S."/>
            <person name="Rose A."/>
            <person name="Stahlberg E."/>
            <person name="Terauchi A.M."/>
            <person name="Yang P."/>
            <person name="Ball S."/>
            <person name="Bowler C."/>
            <person name="Dieckmann C.L."/>
            <person name="Gladyshev V.N."/>
            <person name="Green P."/>
            <person name="Jorgensen R."/>
            <person name="Mayfield S."/>
            <person name="Mueller-Roeber B."/>
            <person name="Rajamani S."/>
            <person name="Sayre R.T."/>
            <person name="Brokstein P."/>
            <person name="Dubchak I."/>
            <person name="Goodstein D."/>
            <person name="Hornick L."/>
            <person name="Huang Y.W."/>
            <person name="Jhaveri J."/>
            <person name="Luo Y."/>
            <person name="Martinez D."/>
            <person name="Ngau W.C."/>
            <person name="Otillar B."/>
            <person name="Poliakov A."/>
            <person name="Porter A."/>
            <person name="Szajkowski L."/>
            <person name="Werner G."/>
            <person name="Zhou K."/>
            <person name="Grigoriev I.V."/>
            <person name="Rokhsar D.S."/>
            <person name="Grossman A.R."/>
        </authorList>
    </citation>
    <scope>NUCLEOTIDE SEQUENCE [LARGE SCALE GENOMIC DNA]</scope>
    <source>
        <strain evidence="3">CC-503</strain>
    </source>
</reference>
<name>A8HWT6_CHLRE</name>
<dbReference type="AlphaFoldDB" id="A8HWT6"/>
<feature type="region of interest" description="Disordered" evidence="1">
    <location>
        <begin position="486"/>
        <end position="538"/>
    </location>
</feature>
<dbReference type="PANTHER" id="PTHR15921">
    <property type="entry name" value="PRE-MRNA CLEAVAGE COMPLEX II"/>
    <property type="match status" value="1"/>
</dbReference>
<sequence>MALSGFGLAFLENLRDLTTPDRRSIVTLKDLAFENLGEAADVMRAIRMHVKQCPAAHRLPALYLVDCMLKAEPCPPLLAEQISRALLEIFVFTWDNADAATRPALTKLCKLWTSVPHLDQKVVEACKKYMAPLAGQVAVAPAGTPAMGGVLRPPAHAAYPVTQSTHPSVAPYGQAPGTIAGSARFPAPLMGQPGQQQGSYSTAVPVRPMYQQPAVPLYPQGVPYSVQPQLVYAQQVGLQATAATGVPFVVGAYTPPAQHVPVIAHQLRQPASPQPGPSSPSQQQPTVRPRSTEFPGPQALKELDPSAVQELLDSSARTRPAFLDAAFLRNKRRAASSGHPSRQWFPTMDMWLQGTTSVPAEDAAAPGEEEAAEEADKFYFVEEDPSQPECAISGERFERFYDPVLDKWCYKDAVELNGEDADKYGVMDGSLVKVNCLAGAPSKLQKATLKAASAAAAAANDLRAASAATMTTSDLASTLAASVRSVSDSNGGAQPHASAPVVNGPAAGAHASPAGATAAQSPPQQQSPQLPLPGVLVKEEVYHTEQPVGVVGVAAKRPGDAPSGGAVAMPPEAKRVKLEVQ</sequence>
<keyword evidence="3" id="KW-1185">Reference proteome</keyword>
<dbReference type="PaxDb" id="3055-EDP08252"/>
<dbReference type="RefSeq" id="XP_001696275.1">
    <property type="nucleotide sequence ID" value="XM_001696223.2"/>
</dbReference>
<proteinExistence type="predicted"/>
<dbReference type="Pfam" id="PF23228">
    <property type="entry name" value="zf_PCFS4"/>
    <property type="match status" value="1"/>
</dbReference>
<dbReference type="InterPro" id="IPR006569">
    <property type="entry name" value="CID_dom"/>
</dbReference>
<dbReference type="eggNOG" id="KOG2071">
    <property type="taxonomic scope" value="Eukaryota"/>
</dbReference>
<dbReference type="GO" id="GO:0003729">
    <property type="term" value="F:mRNA binding"/>
    <property type="evidence" value="ECO:0007669"/>
    <property type="project" value="InterPro"/>
</dbReference>
<dbReference type="OrthoDB" id="2129491at2759"/>
<evidence type="ECO:0000256" key="1">
    <source>
        <dbReference type="SAM" id="MobiDB-lite"/>
    </source>
</evidence>
<dbReference type="PROSITE" id="PS51391">
    <property type="entry name" value="CID"/>
    <property type="match status" value="1"/>
</dbReference>